<comment type="caution">
    <text evidence="1">The sequence shown here is derived from an EMBL/GenBank/DDBJ whole genome shotgun (WGS) entry which is preliminary data.</text>
</comment>
<keyword evidence="2" id="KW-1185">Reference proteome</keyword>
<evidence type="ECO:0000313" key="1">
    <source>
        <dbReference type="EMBL" id="KAI0027648.1"/>
    </source>
</evidence>
<dbReference type="Proteomes" id="UP000814128">
    <property type="component" value="Unassembled WGS sequence"/>
</dbReference>
<reference evidence="1" key="1">
    <citation type="submission" date="2021-02" db="EMBL/GenBank/DDBJ databases">
        <authorList>
            <consortium name="DOE Joint Genome Institute"/>
            <person name="Ahrendt S."/>
            <person name="Looney B.P."/>
            <person name="Miyauchi S."/>
            <person name="Morin E."/>
            <person name="Drula E."/>
            <person name="Courty P.E."/>
            <person name="Chicoki N."/>
            <person name="Fauchery L."/>
            <person name="Kohler A."/>
            <person name="Kuo A."/>
            <person name="Labutti K."/>
            <person name="Pangilinan J."/>
            <person name="Lipzen A."/>
            <person name="Riley R."/>
            <person name="Andreopoulos W."/>
            <person name="He G."/>
            <person name="Johnson J."/>
            <person name="Barry K.W."/>
            <person name="Grigoriev I.V."/>
            <person name="Nagy L."/>
            <person name="Hibbett D."/>
            <person name="Henrissat B."/>
            <person name="Matheny P.B."/>
            <person name="Labbe J."/>
            <person name="Martin F."/>
        </authorList>
    </citation>
    <scope>NUCLEOTIDE SEQUENCE</scope>
    <source>
        <strain evidence="1">EC-137</strain>
    </source>
</reference>
<evidence type="ECO:0000313" key="2">
    <source>
        <dbReference type="Proteomes" id="UP000814128"/>
    </source>
</evidence>
<sequence length="976" mass="103792">MAHVALRIGVDVGGTNTDGVLLDPAATGSLNRGILAHHKAPTTPDPCDGIETCIRKLLEDAHIEATQVTSLAIGTTHFINAVIEKNPARLVPVAVIRLCGPFAREQYPGIDWPQDLASIICAHCGFVDGGLEIDGDIIRELVEEQIAEECTLIRQKGIKSIVVNGIFSPADIVECQEERVGDWIKKYYPEAEVVLSKHVANLGFLERENAAILNASIMPFARATIASFERAARSLKLTCPVFLTQNDGTLLPAHRAASVPIRTFNSGPTNSMSGAAFLVRHELGLARRAMLVIDIGGTSTDIGMLLPSGLPRQAAAITDIVGIRMNFSCPDVRSIGLGGGSIVRRSEKMTIGPDSVGLRIQTAALIFGGDTPTATDYAVAASTAELHIGNPARVPADLRVHADEYRAVLHEMLEGIIDRMKTNAEDIDLLLVGGGALLVEDGTKLKGTSNVIKPKYSSVANAIGAAIARVSGTVDTVRTTAEKTTKEVLDEVSLLAVTRAVENGAEHTTIELAEIDVIPVQYVANKARFIVKAIGDFDFSRPPPAALDDPGFDRVGDLVAQLVSQRSVLPAPPPPPPTLSELESYRPNVSPAREWRLSERDLEWFSIGCYILGAGGGGSPYAEFVRVRELMRKGSIVRVVSVDDLADGARVGGGCGMGSPAVVIEKLAGDQMMDSQRAVWDVVGGKPDAMIGLEVGGMNGLQAFLLGASANMDVPVVDGDFMGRAYPLMWQVTPVIMGGEHAHALPNALADGNGNVLVMTGATPERMVERTFRAALAEMGSAVGYAKAAYLGRDVKSWAVKHTVSLAWRVGRAVALCRARSDLDAVADVIIDAVGGPETARVLFRGKIVAVERKLVKGHLYGEVSIANADGSCLTIPFKNENLVARRVGPEGVEVLATVPDLISVNDAASGEALGTSDYRYGLHVFVLGIATSDKWTRPRGIQIGGPRAFGLDIEYKPLGVFLPPRSVIDEYAPII</sequence>
<name>A0ACB8Q7R0_9AGAM</name>
<reference evidence="1" key="2">
    <citation type="journal article" date="2022" name="New Phytol.">
        <title>Evolutionary transition to the ectomycorrhizal habit in the genomes of a hyperdiverse lineage of mushroom-forming fungi.</title>
        <authorList>
            <person name="Looney B."/>
            <person name="Miyauchi S."/>
            <person name="Morin E."/>
            <person name="Drula E."/>
            <person name="Courty P.E."/>
            <person name="Kohler A."/>
            <person name="Kuo A."/>
            <person name="LaButti K."/>
            <person name="Pangilinan J."/>
            <person name="Lipzen A."/>
            <person name="Riley R."/>
            <person name="Andreopoulos W."/>
            <person name="He G."/>
            <person name="Johnson J."/>
            <person name="Nolan M."/>
            <person name="Tritt A."/>
            <person name="Barry K.W."/>
            <person name="Grigoriev I.V."/>
            <person name="Nagy L.G."/>
            <person name="Hibbett D."/>
            <person name="Henrissat B."/>
            <person name="Matheny P.B."/>
            <person name="Labbe J."/>
            <person name="Martin F.M."/>
        </authorList>
    </citation>
    <scope>NUCLEOTIDE SEQUENCE</scope>
    <source>
        <strain evidence="1">EC-137</strain>
    </source>
</reference>
<organism evidence="1 2">
    <name type="scientific">Vararia minispora EC-137</name>
    <dbReference type="NCBI Taxonomy" id="1314806"/>
    <lineage>
        <taxon>Eukaryota</taxon>
        <taxon>Fungi</taxon>
        <taxon>Dikarya</taxon>
        <taxon>Basidiomycota</taxon>
        <taxon>Agaricomycotina</taxon>
        <taxon>Agaricomycetes</taxon>
        <taxon>Russulales</taxon>
        <taxon>Lachnocladiaceae</taxon>
        <taxon>Vararia</taxon>
    </lineage>
</organism>
<dbReference type="EMBL" id="MU273863">
    <property type="protein sequence ID" value="KAI0027648.1"/>
    <property type="molecule type" value="Genomic_DNA"/>
</dbReference>
<proteinExistence type="predicted"/>
<accession>A0ACB8Q7R0</accession>
<protein>
    <submittedName>
        <fullName evidence="1">Uncharacterized protein</fullName>
    </submittedName>
</protein>
<gene>
    <name evidence="1" type="ORF">K488DRAFT_60776</name>
</gene>